<dbReference type="Proteomes" id="UP000050741">
    <property type="component" value="Unassembled WGS sequence"/>
</dbReference>
<sequence>MLLGLRWLRGGWHRNTVQDGRSNFGMQCLSSSSNNNGKKYPDQTVVLVHQQQMDIWTLQDKTGAQRRDGLFGQRTAAAGEGIFLGDDFKQLAHPETSTVQRQLSKGEGGRFFKVAEASRPAGRFSHPTTDWNGQMMAKCHDNDALLAIQWSPTDGGWPPVSPDICSSSLTEDGGRASR</sequence>
<feature type="region of interest" description="Disordered" evidence="1">
    <location>
        <begin position="157"/>
        <end position="178"/>
    </location>
</feature>
<dbReference type="WBParaSite" id="GPLIN_001171900">
    <property type="protein sequence ID" value="GPLIN_001171900"/>
    <property type="gene ID" value="GPLIN_001171900"/>
</dbReference>
<reference evidence="3" key="3">
    <citation type="submission" date="2016-06" db="UniProtKB">
        <authorList>
            <consortium name="WormBaseParasite"/>
        </authorList>
    </citation>
    <scope>IDENTIFICATION</scope>
</reference>
<reference evidence="2" key="2">
    <citation type="submission" date="2014-05" db="EMBL/GenBank/DDBJ databases">
        <title>The genome and life-stage specific transcriptomes of Globodera pallida elucidate key aspects of plant parasitism by a cyst nematode.</title>
        <authorList>
            <person name="Cotton J.A."/>
            <person name="Lilley C.J."/>
            <person name="Jones L.M."/>
            <person name="Kikuchi T."/>
            <person name="Reid A.J."/>
            <person name="Thorpe P."/>
            <person name="Tsai I.J."/>
            <person name="Beasley H."/>
            <person name="Blok V."/>
            <person name="Cock P.J.A."/>
            <person name="Van den Akker S.E."/>
            <person name="Holroyd N."/>
            <person name="Hunt M."/>
            <person name="Mantelin S."/>
            <person name="Naghra H."/>
            <person name="Pain A."/>
            <person name="Palomares-Rius J.E."/>
            <person name="Zarowiecki M."/>
            <person name="Berriman M."/>
            <person name="Jones J.T."/>
            <person name="Urwin P.E."/>
        </authorList>
    </citation>
    <scope>NUCLEOTIDE SEQUENCE [LARGE SCALE GENOMIC DNA]</scope>
    <source>
        <strain evidence="2">Lindley</strain>
    </source>
</reference>
<proteinExistence type="predicted"/>
<evidence type="ECO:0000256" key="1">
    <source>
        <dbReference type="SAM" id="MobiDB-lite"/>
    </source>
</evidence>
<accession>A0A183CFR4</accession>
<name>A0A183CFR4_GLOPA</name>
<protein>
    <submittedName>
        <fullName evidence="3">Reelin domain-containing protein</fullName>
    </submittedName>
</protein>
<dbReference type="AlphaFoldDB" id="A0A183CFR4"/>
<evidence type="ECO:0000313" key="3">
    <source>
        <dbReference type="WBParaSite" id="GPLIN_001171900"/>
    </source>
</evidence>
<reference evidence="2" key="1">
    <citation type="submission" date="2013-12" db="EMBL/GenBank/DDBJ databases">
        <authorList>
            <person name="Aslett M."/>
        </authorList>
    </citation>
    <scope>NUCLEOTIDE SEQUENCE [LARGE SCALE GENOMIC DNA]</scope>
    <source>
        <strain evidence="2">Lindley</strain>
    </source>
</reference>
<evidence type="ECO:0000313" key="2">
    <source>
        <dbReference type="Proteomes" id="UP000050741"/>
    </source>
</evidence>
<organism evidence="2 3">
    <name type="scientific">Globodera pallida</name>
    <name type="common">Potato cyst nematode worm</name>
    <name type="synonym">Heterodera pallida</name>
    <dbReference type="NCBI Taxonomy" id="36090"/>
    <lineage>
        <taxon>Eukaryota</taxon>
        <taxon>Metazoa</taxon>
        <taxon>Ecdysozoa</taxon>
        <taxon>Nematoda</taxon>
        <taxon>Chromadorea</taxon>
        <taxon>Rhabditida</taxon>
        <taxon>Tylenchina</taxon>
        <taxon>Tylenchomorpha</taxon>
        <taxon>Tylenchoidea</taxon>
        <taxon>Heteroderidae</taxon>
        <taxon>Heteroderinae</taxon>
        <taxon>Globodera</taxon>
    </lineage>
</organism>
<keyword evidence="2" id="KW-1185">Reference proteome</keyword>